<dbReference type="Pfam" id="PF00069">
    <property type="entry name" value="Pkinase"/>
    <property type="match status" value="1"/>
</dbReference>
<keyword evidence="4" id="KW-0547">Nucleotide-binding</keyword>
<evidence type="ECO:0000256" key="4">
    <source>
        <dbReference type="ARBA" id="ARBA00022741"/>
    </source>
</evidence>
<organism evidence="10">
    <name type="scientific">viral metagenome</name>
    <dbReference type="NCBI Taxonomy" id="1070528"/>
    <lineage>
        <taxon>unclassified sequences</taxon>
        <taxon>metagenomes</taxon>
        <taxon>organismal metagenomes</taxon>
    </lineage>
</organism>
<dbReference type="PROSITE" id="PS00108">
    <property type="entry name" value="PROTEIN_KINASE_ST"/>
    <property type="match status" value="1"/>
</dbReference>
<accession>A0A6C0KFR3</accession>
<dbReference type="Gene3D" id="1.10.510.10">
    <property type="entry name" value="Transferase(Phosphotransferase) domain 1"/>
    <property type="match status" value="1"/>
</dbReference>
<evidence type="ECO:0000256" key="7">
    <source>
        <dbReference type="ARBA" id="ARBA00047899"/>
    </source>
</evidence>
<protein>
    <recommendedName>
        <fullName evidence="1">non-specific serine/threonine protein kinase</fullName>
        <ecNumber evidence="1">2.7.11.1</ecNumber>
    </recommendedName>
</protein>
<dbReference type="InterPro" id="IPR051131">
    <property type="entry name" value="NEK_Ser/Thr_kinase_NIMA"/>
</dbReference>
<dbReference type="InterPro" id="IPR008271">
    <property type="entry name" value="Ser/Thr_kinase_AS"/>
</dbReference>
<sequence>MNKYFIIKTLGKGSFGSVLKVKYNENYYAMKKIMLFKNNYNKIITEISILNYSKCRYINKLFDFFIEDNYIYIITNLCNQYDLYQYILYHKKNNIIIAEKQIWIFFIQICYGIRYLHNNNIIHRDLKTANIFIHNNNIQIGDFGISKKLHLTNDFTKTVIGTPYYLSPELINNIQYNKKVDIWALGCILYEMIFLTHAFGYNNLKDVIVMINEAKYIKKYITLNYSIEIYNIIDLLICKHPKDRLSIYEIINNITNRLYLVDSYDQNLIDKNIKIIKNLPIRTLKQFKYSLRNIKIIPNLFYEEYYLYKKLPPIKS</sequence>
<dbReference type="EMBL" id="MN740883">
    <property type="protein sequence ID" value="QHU16479.1"/>
    <property type="molecule type" value="Genomic_DNA"/>
</dbReference>
<dbReference type="SMART" id="SM00220">
    <property type="entry name" value="S_TKc"/>
    <property type="match status" value="1"/>
</dbReference>
<dbReference type="PANTHER" id="PTHR44899">
    <property type="entry name" value="CAMK FAMILY PROTEIN KINASE"/>
    <property type="match status" value="1"/>
</dbReference>
<evidence type="ECO:0000256" key="2">
    <source>
        <dbReference type="ARBA" id="ARBA00022527"/>
    </source>
</evidence>
<evidence type="ECO:0000256" key="5">
    <source>
        <dbReference type="ARBA" id="ARBA00022777"/>
    </source>
</evidence>
<evidence type="ECO:0000313" key="10">
    <source>
        <dbReference type="EMBL" id="QHU16479.1"/>
    </source>
</evidence>
<evidence type="ECO:0000256" key="1">
    <source>
        <dbReference type="ARBA" id="ARBA00012513"/>
    </source>
</evidence>
<dbReference type="PROSITE" id="PS50011">
    <property type="entry name" value="PROTEIN_KINASE_DOM"/>
    <property type="match status" value="1"/>
</dbReference>
<dbReference type="PROSITE" id="PS00107">
    <property type="entry name" value="PROTEIN_KINASE_ATP"/>
    <property type="match status" value="1"/>
</dbReference>
<comment type="catalytic activity">
    <reaction evidence="7">
        <text>L-threonyl-[protein] + ATP = O-phospho-L-threonyl-[protein] + ADP + H(+)</text>
        <dbReference type="Rhea" id="RHEA:46608"/>
        <dbReference type="Rhea" id="RHEA-COMP:11060"/>
        <dbReference type="Rhea" id="RHEA-COMP:11605"/>
        <dbReference type="ChEBI" id="CHEBI:15378"/>
        <dbReference type="ChEBI" id="CHEBI:30013"/>
        <dbReference type="ChEBI" id="CHEBI:30616"/>
        <dbReference type="ChEBI" id="CHEBI:61977"/>
        <dbReference type="ChEBI" id="CHEBI:456216"/>
        <dbReference type="EC" id="2.7.11.1"/>
    </reaction>
</comment>
<keyword evidence="6" id="KW-0067">ATP-binding</keyword>
<dbReference type="GO" id="GO:0004674">
    <property type="term" value="F:protein serine/threonine kinase activity"/>
    <property type="evidence" value="ECO:0007669"/>
    <property type="project" value="UniProtKB-KW"/>
</dbReference>
<keyword evidence="3" id="KW-0808">Transferase</keyword>
<feature type="domain" description="Protein kinase" evidence="9">
    <location>
        <begin position="4"/>
        <end position="260"/>
    </location>
</feature>
<name>A0A6C0KFR3_9ZZZZ</name>
<dbReference type="AlphaFoldDB" id="A0A6C0KFR3"/>
<dbReference type="EC" id="2.7.11.1" evidence="1"/>
<evidence type="ECO:0000259" key="9">
    <source>
        <dbReference type="PROSITE" id="PS50011"/>
    </source>
</evidence>
<dbReference type="InterPro" id="IPR000719">
    <property type="entry name" value="Prot_kinase_dom"/>
</dbReference>
<dbReference type="PANTHER" id="PTHR44899:SF3">
    <property type="entry name" value="SERINE_THREONINE-PROTEIN KINASE NEK1"/>
    <property type="match status" value="1"/>
</dbReference>
<proteinExistence type="predicted"/>
<comment type="catalytic activity">
    <reaction evidence="8">
        <text>L-seryl-[protein] + ATP = O-phospho-L-seryl-[protein] + ADP + H(+)</text>
        <dbReference type="Rhea" id="RHEA:17989"/>
        <dbReference type="Rhea" id="RHEA-COMP:9863"/>
        <dbReference type="Rhea" id="RHEA-COMP:11604"/>
        <dbReference type="ChEBI" id="CHEBI:15378"/>
        <dbReference type="ChEBI" id="CHEBI:29999"/>
        <dbReference type="ChEBI" id="CHEBI:30616"/>
        <dbReference type="ChEBI" id="CHEBI:83421"/>
        <dbReference type="ChEBI" id="CHEBI:456216"/>
        <dbReference type="EC" id="2.7.11.1"/>
    </reaction>
</comment>
<reference evidence="10" key="1">
    <citation type="journal article" date="2020" name="Nature">
        <title>Giant virus diversity and host interactions through global metagenomics.</title>
        <authorList>
            <person name="Schulz F."/>
            <person name="Roux S."/>
            <person name="Paez-Espino D."/>
            <person name="Jungbluth S."/>
            <person name="Walsh D.A."/>
            <person name="Denef V.J."/>
            <person name="McMahon K.D."/>
            <person name="Konstantinidis K.T."/>
            <person name="Eloe-Fadrosh E.A."/>
            <person name="Kyrpides N.C."/>
            <person name="Woyke T."/>
        </authorList>
    </citation>
    <scope>NUCLEOTIDE SEQUENCE</scope>
    <source>
        <strain evidence="10">GVMAG-S-3300011013-78</strain>
    </source>
</reference>
<keyword evidence="5" id="KW-0418">Kinase</keyword>
<dbReference type="InterPro" id="IPR011009">
    <property type="entry name" value="Kinase-like_dom_sf"/>
</dbReference>
<evidence type="ECO:0000256" key="3">
    <source>
        <dbReference type="ARBA" id="ARBA00022679"/>
    </source>
</evidence>
<dbReference type="GO" id="GO:0005524">
    <property type="term" value="F:ATP binding"/>
    <property type="evidence" value="ECO:0007669"/>
    <property type="project" value="UniProtKB-KW"/>
</dbReference>
<evidence type="ECO:0000256" key="8">
    <source>
        <dbReference type="ARBA" id="ARBA00048679"/>
    </source>
</evidence>
<keyword evidence="2" id="KW-0723">Serine/threonine-protein kinase</keyword>
<dbReference type="SUPFAM" id="SSF56112">
    <property type="entry name" value="Protein kinase-like (PK-like)"/>
    <property type="match status" value="1"/>
</dbReference>
<evidence type="ECO:0000256" key="6">
    <source>
        <dbReference type="ARBA" id="ARBA00022840"/>
    </source>
</evidence>
<dbReference type="InterPro" id="IPR017441">
    <property type="entry name" value="Protein_kinase_ATP_BS"/>
</dbReference>